<comment type="caution">
    <text evidence="2">The sequence shown here is derived from an EMBL/GenBank/DDBJ whole genome shotgun (WGS) entry which is preliminary data.</text>
</comment>
<evidence type="ECO:0000313" key="2">
    <source>
        <dbReference type="EMBL" id="PTN77538.1"/>
    </source>
</evidence>
<protein>
    <submittedName>
        <fullName evidence="2">Uncharacterized protein</fullName>
    </submittedName>
</protein>
<gene>
    <name evidence="2" type="ORF">DAI13_07195</name>
</gene>
<evidence type="ECO:0000313" key="3">
    <source>
        <dbReference type="Proteomes" id="UP000244140"/>
    </source>
</evidence>
<accession>A0A855UHB1</accession>
<name>A0A855UHB1_ENTFL</name>
<keyword evidence="1" id="KW-0812">Transmembrane</keyword>
<sequence length="197" mass="22308">MSAFLGLSSLLGLFVTSVYFVYCIFKKRNNLSYFVWIYMILIGLFFTALELFIPGTIFLFISLYKILKDPKAKKLLHEQEIKRTEKIIEKQNPIQEFTESNSNETEQNQKVAPTYSNDYYHSDKKAGLFHLGVYCPYCRSLNVQYMHNNRKGFSVGKAAGGALLTGGIGTLAGFAGKKGKKNTWRCNNCGCTFKSAK</sequence>
<dbReference type="Proteomes" id="UP000244140">
    <property type="component" value="Unassembled WGS sequence"/>
</dbReference>
<feature type="transmembrane region" description="Helical" evidence="1">
    <location>
        <begin position="36"/>
        <end position="64"/>
    </location>
</feature>
<keyword evidence="1" id="KW-1133">Transmembrane helix</keyword>
<proteinExistence type="predicted"/>
<reference evidence="2 3" key="1">
    <citation type="submission" date="2018-04" db="EMBL/GenBank/DDBJ databases">
        <authorList>
            <person name="Van Tyne D."/>
        </authorList>
    </citation>
    <scope>NUCLEOTIDE SEQUENCE [LARGE SCALE GENOMIC DNA]</scope>
    <source>
        <strain evidence="2 3">B2535</strain>
    </source>
</reference>
<organism evidence="2 3">
    <name type="scientific">Enterococcus faecalis</name>
    <name type="common">Streptococcus faecalis</name>
    <dbReference type="NCBI Taxonomy" id="1351"/>
    <lineage>
        <taxon>Bacteria</taxon>
        <taxon>Bacillati</taxon>
        <taxon>Bacillota</taxon>
        <taxon>Bacilli</taxon>
        <taxon>Lactobacillales</taxon>
        <taxon>Enterococcaceae</taxon>
        <taxon>Enterococcus</taxon>
    </lineage>
</organism>
<keyword evidence="1" id="KW-0472">Membrane</keyword>
<dbReference type="EMBL" id="PZZH01000001">
    <property type="protein sequence ID" value="PTN77538.1"/>
    <property type="molecule type" value="Genomic_DNA"/>
</dbReference>
<dbReference type="RefSeq" id="WP_010714013.1">
    <property type="nucleotide sequence ID" value="NZ_CAXOFY010000014.1"/>
</dbReference>
<dbReference type="AlphaFoldDB" id="A0A855UHB1"/>
<evidence type="ECO:0000256" key="1">
    <source>
        <dbReference type="SAM" id="Phobius"/>
    </source>
</evidence>